<dbReference type="Pfam" id="PF13531">
    <property type="entry name" value="SBP_bac_11"/>
    <property type="match status" value="1"/>
</dbReference>
<dbReference type="CDD" id="cd13539">
    <property type="entry name" value="PBP2_AvModA"/>
    <property type="match status" value="1"/>
</dbReference>
<evidence type="ECO:0000313" key="5">
    <source>
        <dbReference type="EMBL" id="MFC7293183.1"/>
    </source>
</evidence>
<evidence type="ECO:0000256" key="2">
    <source>
        <dbReference type="ARBA" id="ARBA00022723"/>
    </source>
</evidence>
<dbReference type="InterPro" id="IPR005950">
    <property type="entry name" value="ModA"/>
</dbReference>
<proteinExistence type="inferred from homology"/>
<comment type="similarity">
    <text evidence="1">Belongs to the bacterial solute-binding protein ModA family.</text>
</comment>
<evidence type="ECO:0000313" key="6">
    <source>
        <dbReference type="Proteomes" id="UP001596506"/>
    </source>
</evidence>
<dbReference type="Gene3D" id="3.40.190.10">
    <property type="entry name" value="Periplasmic binding protein-like II"/>
    <property type="match status" value="2"/>
</dbReference>
<sequence length="259" mass="28725">MPLPRTDYSQRLSLCLGLILFLTFGSHARAADVRIAVAANFTDTTRNLIAAFGEETSLQAEASYGSTGKLYAQIDNGAPFDVFLAADRRRPELLEENGQGVPGTRFTYARGKLVLWSPVPDTFDDPKDWLESGAFARLAIANPKTAPYGLAAREVLTEMGLWDSLQSRLVRGDSIAQTFQFVATTNAQSGFVALSQVRAWDHKDGSLWLIPQSYYSPINQQAILLTRSEKNDAARQWLDFLRSDKARRIIEAAGYETEL</sequence>
<name>A0ABW2IQI8_9GAMM</name>
<dbReference type="PANTHER" id="PTHR30632">
    <property type="entry name" value="MOLYBDATE-BINDING PERIPLASMIC PROTEIN"/>
    <property type="match status" value="1"/>
</dbReference>
<feature type="signal peptide" evidence="4">
    <location>
        <begin position="1"/>
        <end position="30"/>
    </location>
</feature>
<dbReference type="PANTHER" id="PTHR30632:SF14">
    <property type="entry name" value="TUNGSTATE_MOLYBDATE_CHROMATE-BINDING PROTEIN MODA"/>
    <property type="match status" value="1"/>
</dbReference>
<evidence type="ECO:0000256" key="3">
    <source>
        <dbReference type="ARBA" id="ARBA00022729"/>
    </source>
</evidence>
<protein>
    <submittedName>
        <fullName evidence="5">Molybdate ABC transporter substrate-binding protein</fullName>
    </submittedName>
</protein>
<accession>A0ABW2IQI8</accession>
<reference evidence="6" key="1">
    <citation type="journal article" date="2019" name="Int. J. Syst. Evol. Microbiol.">
        <title>The Global Catalogue of Microorganisms (GCM) 10K type strain sequencing project: providing services to taxonomists for standard genome sequencing and annotation.</title>
        <authorList>
            <consortium name="The Broad Institute Genomics Platform"/>
            <consortium name="The Broad Institute Genome Sequencing Center for Infectious Disease"/>
            <person name="Wu L."/>
            <person name="Ma J."/>
        </authorList>
    </citation>
    <scope>NUCLEOTIDE SEQUENCE [LARGE SCALE GENOMIC DNA]</scope>
    <source>
        <strain evidence="6">CCUG 60559</strain>
    </source>
</reference>
<dbReference type="RefSeq" id="WP_100688972.1">
    <property type="nucleotide sequence ID" value="NZ_JBHTBD010000001.1"/>
</dbReference>
<dbReference type="InterPro" id="IPR050682">
    <property type="entry name" value="ModA/WtpA"/>
</dbReference>
<evidence type="ECO:0000256" key="1">
    <source>
        <dbReference type="ARBA" id="ARBA00009175"/>
    </source>
</evidence>
<organism evidence="5 6">
    <name type="scientific">Marinobacter aromaticivorans</name>
    <dbReference type="NCBI Taxonomy" id="1494078"/>
    <lineage>
        <taxon>Bacteria</taxon>
        <taxon>Pseudomonadati</taxon>
        <taxon>Pseudomonadota</taxon>
        <taxon>Gammaproteobacteria</taxon>
        <taxon>Pseudomonadales</taxon>
        <taxon>Marinobacteraceae</taxon>
        <taxon>Marinobacter</taxon>
    </lineage>
</organism>
<keyword evidence="3 4" id="KW-0732">Signal</keyword>
<comment type="caution">
    <text evidence="5">The sequence shown here is derived from an EMBL/GenBank/DDBJ whole genome shotgun (WGS) entry which is preliminary data.</text>
</comment>
<feature type="chain" id="PRO_5045771777" evidence="4">
    <location>
        <begin position="31"/>
        <end position="259"/>
    </location>
</feature>
<dbReference type="NCBIfam" id="TIGR01256">
    <property type="entry name" value="modA"/>
    <property type="match status" value="1"/>
</dbReference>
<dbReference type="Proteomes" id="UP001596506">
    <property type="component" value="Unassembled WGS sequence"/>
</dbReference>
<gene>
    <name evidence="5" type="primary">modA</name>
    <name evidence="5" type="ORF">ACFQQA_00455</name>
</gene>
<dbReference type="PIRSF" id="PIRSF004846">
    <property type="entry name" value="ModA"/>
    <property type="match status" value="1"/>
</dbReference>
<keyword evidence="6" id="KW-1185">Reference proteome</keyword>
<dbReference type="SUPFAM" id="SSF53850">
    <property type="entry name" value="Periplasmic binding protein-like II"/>
    <property type="match status" value="1"/>
</dbReference>
<dbReference type="InterPro" id="IPR044084">
    <property type="entry name" value="AvModA-like_subst-bd"/>
</dbReference>
<dbReference type="EMBL" id="JBHTBD010000001">
    <property type="protein sequence ID" value="MFC7293183.1"/>
    <property type="molecule type" value="Genomic_DNA"/>
</dbReference>
<evidence type="ECO:0000256" key="4">
    <source>
        <dbReference type="SAM" id="SignalP"/>
    </source>
</evidence>
<keyword evidence="2" id="KW-0479">Metal-binding</keyword>